<evidence type="ECO:0000256" key="10">
    <source>
        <dbReference type="ARBA" id="ARBA00037387"/>
    </source>
</evidence>
<keyword evidence="6" id="KW-0598">Phosphotransferase system</keyword>
<keyword evidence="9 14" id="KW-0472">Membrane</keyword>
<dbReference type="Proteomes" id="UP000204391">
    <property type="component" value="Chromosome"/>
</dbReference>
<feature type="transmembrane region" description="Helical" evidence="14">
    <location>
        <begin position="373"/>
        <end position="392"/>
    </location>
</feature>
<keyword evidence="3" id="KW-0813">Transport</keyword>
<evidence type="ECO:0000256" key="5">
    <source>
        <dbReference type="ARBA" id="ARBA00022597"/>
    </source>
</evidence>
<dbReference type="OrthoDB" id="9796178at2"/>
<evidence type="ECO:0000256" key="12">
    <source>
        <dbReference type="ARBA" id="ARBA00039702"/>
    </source>
</evidence>
<evidence type="ECO:0000256" key="14">
    <source>
        <dbReference type="SAM" id="Phobius"/>
    </source>
</evidence>
<dbReference type="GO" id="GO:0009401">
    <property type="term" value="P:phosphoenolpyruvate-dependent sugar phosphotransferase system"/>
    <property type="evidence" value="ECO:0007669"/>
    <property type="project" value="UniProtKB-KW"/>
</dbReference>
<feature type="transmembrane region" description="Helical" evidence="14">
    <location>
        <begin position="419"/>
        <end position="439"/>
    </location>
</feature>
<proteinExistence type="inferred from homology"/>
<keyword evidence="16" id="KW-1185">Reference proteome</keyword>
<evidence type="ECO:0000256" key="2">
    <source>
        <dbReference type="ARBA" id="ARBA00011738"/>
    </source>
</evidence>
<protein>
    <recommendedName>
        <fullName evidence="12">Ascorbate-specific PTS system EIIC component</fullName>
    </recommendedName>
    <alternativeName>
        <fullName evidence="13">Ascorbate-specific permease IIC component UlaA</fullName>
    </alternativeName>
</protein>
<evidence type="ECO:0000256" key="13">
    <source>
        <dbReference type="ARBA" id="ARBA00042859"/>
    </source>
</evidence>
<feature type="transmembrane region" description="Helical" evidence="14">
    <location>
        <begin position="147"/>
        <end position="167"/>
    </location>
</feature>
<evidence type="ECO:0000256" key="1">
    <source>
        <dbReference type="ARBA" id="ARBA00004651"/>
    </source>
</evidence>
<evidence type="ECO:0000256" key="4">
    <source>
        <dbReference type="ARBA" id="ARBA00022475"/>
    </source>
</evidence>
<evidence type="ECO:0000256" key="9">
    <source>
        <dbReference type="ARBA" id="ARBA00023136"/>
    </source>
</evidence>
<sequence>MDGFVSLLVDILSVPAVLVAIIAFVGLLIQKKSASEITKGTTKTFLGFIVLSAGAAVVSGSLKPFGEMFQEAFGVQGVVPNNEAIISIAIEEFGTTAALIMFFGMIANILLARFSNLKYIFLTGHHTFYMACFLAIVLSVANFSGMVLIIVGSIALGIIMAIFPAMAQPTMRRITGNDNVGFGHFGTVGYVASAGIGKLFKGSRSTEDINFPKGLSFLRDSSVSISLTMTIIYILAALFAGQTFIENNISGGTNYIVFSIIQGVTFAAGVFIILSGVRLILAEIIPAFKGISEKLVPNSKPALDCPIVFPFAPNAVLIGFFSSFIAGVLGMFALFFTGGVVILPGVVPHFFLGATSGVFGNATGGVKGAIAGSFVNGLIITFLPVLFLPLLGDLGNASTTFSDTDFLVVGIVLGNVGKFLGQPGVIATIILVLIASIAIKSKLGKKSHSENDLEKIS</sequence>
<dbReference type="PANTHER" id="PTHR33843:SF4">
    <property type="entry name" value="ASCORBATE-SPECIFIC PTS SYSTEM EIIC COMPONENT"/>
    <property type="match status" value="1"/>
</dbReference>
<feature type="transmembrane region" description="Helical" evidence="14">
    <location>
        <begin position="119"/>
        <end position="141"/>
    </location>
</feature>
<dbReference type="InterPro" id="IPR004703">
    <property type="entry name" value="PTS_sugar-sp_permease"/>
</dbReference>
<dbReference type="PANTHER" id="PTHR33843">
    <property type="entry name" value="ASCORBATE-SPECIFIC PTS SYSTEM EIIC COMPONENT"/>
    <property type="match status" value="1"/>
</dbReference>
<evidence type="ECO:0000256" key="8">
    <source>
        <dbReference type="ARBA" id="ARBA00022989"/>
    </source>
</evidence>
<dbReference type="NCBIfam" id="NF006922">
    <property type="entry name" value="PRK09410.1-5"/>
    <property type="match status" value="1"/>
</dbReference>
<feature type="transmembrane region" description="Helical" evidence="14">
    <location>
        <begin position="256"/>
        <end position="281"/>
    </location>
</feature>
<evidence type="ECO:0000256" key="7">
    <source>
        <dbReference type="ARBA" id="ARBA00022692"/>
    </source>
</evidence>
<dbReference type="InterPro" id="IPR051562">
    <property type="entry name" value="Ascorbate-PTS_EIIC"/>
</dbReference>
<feature type="transmembrane region" description="Helical" evidence="14">
    <location>
        <begin position="45"/>
        <end position="65"/>
    </location>
</feature>
<keyword evidence="4" id="KW-1003">Cell membrane</keyword>
<reference evidence="15 16" key="1">
    <citation type="journal article" date="2003" name="Int. J. Syst. Evol. Microbiol.">
        <title>Virgibacillus carmonensis sp. nov., Virgibacillus necropolis sp. nov. and Virgibacillus picturae sp. nov., three novel species isolated from deteriorated mural paintings, transfer of the species of the genus salibacillus to Virgibacillus, as Virgibacillus marismortui comb. nov. and Virgibacillus salexigens comb. nov., and emended description of the genus Virgibacillus.</title>
        <authorList>
            <person name="Heyrman J."/>
            <person name="Logan N.A."/>
            <person name="Busse H.J."/>
            <person name="Balcaen A."/>
            <person name="Lebbe L."/>
            <person name="Rodriguez-Diaz M."/>
            <person name="Swings J."/>
            <person name="De Vos P."/>
        </authorList>
    </citation>
    <scope>NUCLEOTIDE SEQUENCE [LARGE SCALE GENOMIC DNA]</scope>
    <source>
        <strain evidence="15 16">LMG 19488</strain>
    </source>
</reference>
<name>A0A221M9I3_9BACI</name>
<feature type="transmembrane region" description="Helical" evidence="14">
    <location>
        <begin position="223"/>
        <end position="244"/>
    </location>
</feature>
<gene>
    <name evidence="15" type="ORF">CFK40_04415</name>
</gene>
<dbReference type="NCBIfam" id="NF006920">
    <property type="entry name" value="PRK09410.1-2"/>
    <property type="match status" value="1"/>
</dbReference>
<accession>A0A221M9I3</accession>
<evidence type="ECO:0000256" key="3">
    <source>
        <dbReference type="ARBA" id="ARBA00022448"/>
    </source>
</evidence>
<dbReference type="Pfam" id="PF03611">
    <property type="entry name" value="EIIC-GAT"/>
    <property type="match status" value="1"/>
</dbReference>
<feature type="transmembrane region" description="Helical" evidence="14">
    <location>
        <begin position="85"/>
        <end position="112"/>
    </location>
</feature>
<dbReference type="EMBL" id="CP022437">
    <property type="protein sequence ID" value="ASN04306.1"/>
    <property type="molecule type" value="Genomic_DNA"/>
</dbReference>
<organism evidence="15 16">
    <name type="scientific">Virgibacillus necropolis</name>
    <dbReference type="NCBI Taxonomy" id="163877"/>
    <lineage>
        <taxon>Bacteria</taxon>
        <taxon>Bacillati</taxon>
        <taxon>Bacillota</taxon>
        <taxon>Bacilli</taxon>
        <taxon>Bacillales</taxon>
        <taxon>Bacillaceae</taxon>
        <taxon>Virgibacillus</taxon>
    </lineage>
</organism>
<comment type="function">
    <text evidence="10">The phosphoenolpyruvate-dependent sugar phosphotransferase system (sugar PTS), a major carbohydrate active transport system, catalyzes the phosphorylation of incoming sugar substrates concomitantly with their translocation across the cell membrane. The enzyme II UlaABC PTS system is involved in ascorbate transport.</text>
</comment>
<dbReference type="AlphaFoldDB" id="A0A221M9I3"/>
<keyword evidence="7 14" id="KW-0812">Transmembrane</keyword>
<dbReference type="KEGG" id="vne:CFK40_04415"/>
<evidence type="ECO:0000256" key="6">
    <source>
        <dbReference type="ARBA" id="ARBA00022683"/>
    </source>
</evidence>
<comment type="subunit">
    <text evidence="2">Homodimer.</text>
</comment>
<keyword evidence="8 14" id="KW-1133">Transmembrane helix</keyword>
<evidence type="ECO:0000313" key="16">
    <source>
        <dbReference type="Proteomes" id="UP000204391"/>
    </source>
</evidence>
<feature type="transmembrane region" description="Helical" evidence="14">
    <location>
        <begin position="6"/>
        <end position="29"/>
    </location>
</feature>
<feature type="transmembrane region" description="Helical" evidence="14">
    <location>
        <begin position="331"/>
        <end position="352"/>
    </location>
</feature>
<dbReference type="NCBIfam" id="NF009553">
    <property type="entry name" value="PRK12997.1-5"/>
    <property type="match status" value="1"/>
</dbReference>
<dbReference type="GO" id="GO:0005886">
    <property type="term" value="C:plasma membrane"/>
    <property type="evidence" value="ECO:0007669"/>
    <property type="project" value="UniProtKB-SubCell"/>
</dbReference>
<feature type="transmembrane region" description="Helical" evidence="14">
    <location>
        <begin position="302"/>
        <end position="325"/>
    </location>
</feature>
<comment type="subcellular location">
    <subcellularLocation>
        <location evidence="1">Cell membrane</location>
        <topology evidence="1">Multi-pass membrane protein</topology>
    </subcellularLocation>
</comment>
<dbReference type="RefSeq" id="WP_089530943.1">
    <property type="nucleotide sequence ID" value="NZ_CP022437.1"/>
</dbReference>
<evidence type="ECO:0000256" key="11">
    <source>
        <dbReference type="ARBA" id="ARBA00038218"/>
    </source>
</evidence>
<comment type="similarity">
    <text evidence="11">Belongs to the UlaA family.</text>
</comment>
<evidence type="ECO:0000313" key="15">
    <source>
        <dbReference type="EMBL" id="ASN04306.1"/>
    </source>
</evidence>
<keyword evidence="5" id="KW-0762">Sugar transport</keyword>